<accession>A0A7H4M2A3</accession>
<keyword evidence="2" id="KW-1133">Transmembrane helix</keyword>
<gene>
    <name evidence="3" type="ORF">NCTC11694_03754</name>
</gene>
<feature type="transmembrane region" description="Helical" evidence="2">
    <location>
        <begin position="12"/>
        <end position="32"/>
    </location>
</feature>
<reference evidence="3 4" key="1">
    <citation type="submission" date="2018-06" db="EMBL/GenBank/DDBJ databases">
        <authorList>
            <consortium name="Pathogen Informatics"/>
            <person name="Doyle S."/>
        </authorList>
    </citation>
    <scope>NUCLEOTIDE SEQUENCE [LARGE SCALE GENOMIC DNA]</scope>
    <source>
        <strain evidence="3 4">NCTC11694</strain>
    </source>
</reference>
<keyword evidence="2" id="KW-0472">Membrane</keyword>
<organism evidence="3 4">
    <name type="scientific">Klebsiella michiganensis</name>
    <dbReference type="NCBI Taxonomy" id="1134687"/>
    <lineage>
        <taxon>Bacteria</taxon>
        <taxon>Pseudomonadati</taxon>
        <taxon>Pseudomonadota</taxon>
        <taxon>Gammaproteobacteria</taxon>
        <taxon>Enterobacterales</taxon>
        <taxon>Enterobacteriaceae</taxon>
        <taxon>Klebsiella/Raoultella group</taxon>
        <taxon>Klebsiella</taxon>
    </lineage>
</organism>
<evidence type="ECO:0000256" key="1">
    <source>
        <dbReference type="SAM" id="MobiDB-lite"/>
    </source>
</evidence>
<sequence>MARHNRKLSFTTPIIIGFAGILFSFLLIAVFATTTQRNDFLEDYHHINRNFTHNMATNYTETLLQGNDFILTRAATFFARNDALNEAVNVNPEKGLMQLMQLQNMMQTVSSISLADTNGHYLRAPEVLETEDSQSFDAKQGRGLLSKRKPVPSVGIPARTTTTSRIIRRLPSTNP</sequence>
<evidence type="ECO:0000313" key="3">
    <source>
        <dbReference type="EMBL" id="STR42529.1"/>
    </source>
</evidence>
<keyword evidence="2" id="KW-0812">Transmembrane</keyword>
<evidence type="ECO:0000313" key="4">
    <source>
        <dbReference type="Proteomes" id="UP000255050"/>
    </source>
</evidence>
<protein>
    <submittedName>
        <fullName evidence="3">PAS/PAC sensor-containing diguanylate cyclase/phosphodiesterase</fullName>
    </submittedName>
</protein>
<name>A0A7H4M2A3_9ENTR</name>
<evidence type="ECO:0000256" key="2">
    <source>
        <dbReference type="SAM" id="Phobius"/>
    </source>
</evidence>
<dbReference type="EMBL" id="UGJR01000002">
    <property type="protein sequence ID" value="STR42529.1"/>
    <property type="molecule type" value="Genomic_DNA"/>
</dbReference>
<comment type="caution">
    <text evidence="3">The sequence shown here is derived from an EMBL/GenBank/DDBJ whole genome shotgun (WGS) entry which is preliminary data.</text>
</comment>
<dbReference type="AlphaFoldDB" id="A0A7H4M2A3"/>
<proteinExistence type="predicted"/>
<feature type="region of interest" description="Disordered" evidence="1">
    <location>
        <begin position="132"/>
        <end position="157"/>
    </location>
</feature>
<dbReference type="Proteomes" id="UP000255050">
    <property type="component" value="Unassembled WGS sequence"/>
</dbReference>